<gene>
    <name evidence="1" type="ORF">B2A_12803</name>
</gene>
<proteinExistence type="predicted"/>
<sequence length="132" mass="13977">MTYKSQAINQNLSYFKSADGSNCLSSWINLGNISKDHVIFYSGVNSTGPTSPDDNIGDLAGAPILYAATVLNGTTDPAMAESYIYDLITGYGQGVLAASDFDPLPVAFGYNLSSIPPFLQTVVEPIPSYIPA</sequence>
<dbReference type="Gene3D" id="3.40.190.10">
    <property type="entry name" value="Periplasmic binding protein-like II"/>
    <property type="match status" value="1"/>
</dbReference>
<accession>T0YQT2</accession>
<comment type="caution">
    <text evidence="1">The sequence shown here is derived from an EMBL/GenBank/DDBJ whole genome shotgun (WGS) entry which is preliminary data.</text>
</comment>
<dbReference type="AlphaFoldDB" id="T0YQT2"/>
<reference evidence="1" key="1">
    <citation type="submission" date="2013-08" db="EMBL/GenBank/DDBJ databases">
        <authorList>
            <person name="Mendez C."/>
            <person name="Richter M."/>
            <person name="Ferrer M."/>
            <person name="Sanchez J."/>
        </authorList>
    </citation>
    <scope>NUCLEOTIDE SEQUENCE</scope>
</reference>
<dbReference type="EMBL" id="AUZZ01009233">
    <property type="protein sequence ID" value="EQD34117.1"/>
    <property type="molecule type" value="Genomic_DNA"/>
</dbReference>
<name>T0YQT2_9ZZZZ</name>
<protein>
    <submittedName>
        <fullName evidence="1">ABC-type molybdate transport system, solute-binding component</fullName>
    </submittedName>
</protein>
<organism evidence="1">
    <name type="scientific">mine drainage metagenome</name>
    <dbReference type="NCBI Taxonomy" id="410659"/>
    <lineage>
        <taxon>unclassified sequences</taxon>
        <taxon>metagenomes</taxon>
        <taxon>ecological metagenomes</taxon>
    </lineage>
</organism>
<reference evidence="1" key="2">
    <citation type="journal article" date="2014" name="ISME J.">
        <title>Microbial stratification in low pH oxic and suboxic macroscopic growths along an acid mine drainage.</title>
        <authorList>
            <person name="Mendez-Garcia C."/>
            <person name="Mesa V."/>
            <person name="Sprenger R.R."/>
            <person name="Richter M."/>
            <person name="Diez M.S."/>
            <person name="Solano J."/>
            <person name="Bargiela R."/>
            <person name="Golyshina O.V."/>
            <person name="Manteca A."/>
            <person name="Ramos J.L."/>
            <person name="Gallego J.R."/>
            <person name="Llorente I."/>
            <person name="Martins Dos Santos V.A."/>
            <person name="Jensen O.N."/>
            <person name="Pelaez A.I."/>
            <person name="Sanchez J."/>
            <person name="Ferrer M."/>
        </authorList>
    </citation>
    <scope>NUCLEOTIDE SEQUENCE</scope>
</reference>
<evidence type="ECO:0000313" key="1">
    <source>
        <dbReference type="EMBL" id="EQD34117.1"/>
    </source>
</evidence>